<feature type="signal peptide" evidence="1">
    <location>
        <begin position="1"/>
        <end position="28"/>
    </location>
</feature>
<gene>
    <name evidence="2" type="ORF">KEG57_45515</name>
</gene>
<sequence>MISFDWRKQSGILAILLALGTVTNAAAAKDLTNPYERYEPKVEEPPPRPYQVNGFFEMRYSIGGAESGVAGLEFSYLAHPHVRLGAALSLPIGVGSAEYCWERGFDCTFNYVAPIGFVEAHARPKAVFDPWARAGIGVPFIYSHHDPLRPDLRLRVEGMFIASLGFDIHVGPFVAGVYGTANLFTGDHSPVFGPGVRIGGQF</sequence>
<keyword evidence="1" id="KW-0732">Signal</keyword>
<evidence type="ECO:0000313" key="2">
    <source>
        <dbReference type="EMBL" id="MDC3987809.1"/>
    </source>
</evidence>
<dbReference type="Proteomes" id="UP001151081">
    <property type="component" value="Unassembled WGS sequence"/>
</dbReference>
<evidence type="ECO:0000313" key="3">
    <source>
        <dbReference type="Proteomes" id="UP001151081"/>
    </source>
</evidence>
<comment type="caution">
    <text evidence="2">The sequence shown here is derived from an EMBL/GenBank/DDBJ whole genome shotgun (WGS) entry which is preliminary data.</text>
</comment>
<protein>
    <submittedName>
        <fullName evidence="2">Uncharacterized protein</fullName>
    </submittedName>
</protein>
<feature type="chain" id="PRO_5040802433" evidence="1">
    <location>
        <begin position="29"/>
        <end position="202"/>
    </location>
</feature>
<dbReference type="AlphaFoldDB" id="A0A9X3XCF9"/>
<dbReference type="EMBL" id="JAGTJJ010000059">
    <property type="protein sequence ID" value="MDC3987809.1"/>
    <property type="molecule type" value="Genomic_DNA"/>
</dbReference>
<dbReference type="RefSeq" id="WP_272427897.1">
    <property type="nucleotide sequence ID" value="NZ_JAGTJJ010000059.1"/>
</dbReference>
<organism evidence="2 3">
    <name type="scientific">Polyangium jinanense</name>
    <dbReference type="NCBI Taxonomy" id="2829994"/>
    <lineage>
        <taxon>Bacteria</taxon>
        <taxon>Pseudomonadati</taxon>
        <taxon>Myxococcota</taxon>
        <taxon>Polyangia</taxon>
        <taxon>Polyangiales</taxon>
        <taxon>Polyangiaceae</taxon>
        <taxon>Polyangium</taxon>
    </lineage>
</organism>
<evidence type="ECO:0000256" key="1">
    <source>
        <dbReference type="SAM" id="SignalP"/>
    </source>
</evidence>
<reference evidence="2 3" key="1">
    <citation type="submission" date="2021-04" db="EMBL/GenBank/DDBJ databases">
        <title>Genome analysis of Polyangium sp.</title>
        <authorList>
            <person name="Li Y."/>
            <person name="Wang J."/>
        </authorList>
    </citation>
    <scope>NUCLEOTIDE SEQUENCE [LARGE SCALE GENOMIC DNA]</scope>
    <source>
        <strain evidence="2 3">SDU14</strain>
    </source>
</reference>
<accession>A0A9X3XCF9</accession>
<keyword evidence="3" id="KW-1185">Reference proteome</keyword>
<proteinExistence type="predicted"/>
<name>A0A9X3XCF9_9BACT</name>